<organism evidence="4 5">
    <name type="scientific">Anisodus tanguticus</name>
    <dbReference type="NCBI Taxonomy" id="243964"/>
    <lineage>
        <taxon>Eukaryota</taxon>
        <taxon>Viridiplantae</taxon>
        <taxon>Streptophyta</taxon>
        <taxon>Embryophyta</taxon>
        <taxon>Tracheophyta</taxon>
        <taxon>Spermatophyta</taxon>
        <taxon>Magnoliopsida</taxon>
        <taxon>eudicotyledons</taxon>
        <taxon>Gunneridae</taxon>
        <taxon>Pentapetalae</taxon>
        <taxon>asterids</taxon>
        <taxon>lamiids</taxon>
        <taxon>Solanales</taxon>
        <taxon>Solanaceae</taxon>
        <taxon>Solanoideae</taxon>
        <taxon>Hyoscyameae</taxon>
        <taxon>Anisodus</taxon>
    </lineage>
</organism>
<dbReference type="InterPro" id="IPR000169">
    <property type="entry name" value="Pept_cys_AS"/>
</dbReference>
<dbReference type="Pfam" id="PF00112">
    <property type="entry name" value="Peptidase_C1"/>
    <property type="match status" value="2"/>
</dbReference>
<keyword evidence="5" id="KW-1185">Reference proteome</keyword>
<dbReference type="GO" id="GO:0006508">
    <property type="term" value="P:proteolysis"/>
    <property type="evidence" value="ECO:0007669"/>
    <property type="project" value="InterPro"/>
</dbReference>
<dbReference type="PROSITE" id="PS00639">
    <property type="entry name" value="THIOL_PROTEASE_HIS"/>
    <property type="match status" value="1"/>
</dbReference>
<evidence type="ECO:0000313" key="5">
    <source>
        <dbReference type="Proteomes" id="UP001291623"/>
    </source>
</evidence>
<comment type="similarity">
    <text evidence="1">Belongs to the peptidase C1 family.</text>
</comment>
<dbReference type="InterPro" id="IPR013128">
    <property type="entry name" value="Peptidase_C1A"/>
</dbReference>
<accession>A0AAE1UTZ2</accession>
<protein>
    <recommendedName>
        <fullName evidence="3">Peptidase C1A papain C-terminal domain-containing protein</fullName>
    </recommendedName>
</protein>
<dbReference type="EMBL" id="JAVYJV010000039">
    <property type="protein sequence ID" value="KAK4337300.1"/>
    <property type="molecule type" value="Genomic_DNA"/>
</dbReference>
<name>A0AAE1UTZ2_9SOLA</name>
<gene>
    <name evidence="4" type="ORF">RND71_043586</name>
</gene>
<dbReference type="AlphaFoldDB" id="A0AAE1UTZ2"/>
<dbReference type="SMART" id="SM00645">
    <property type="entry name" value="Pept_C1"/>
    <property type="match status" value="1"/>
</dbReference>
<evidence type="ECO:0000259" key="3">
    <source>
        <dbReference type="SMART" id="SM00645"/>
    </source>
</evidence>
<dbReference type="InterPro" id="IPR038765">
    <property type="entry name" value="Papain-like_cys_pep_sf"/>
</dbReference>
<dbReference type="GO" id="GO:0008234">
    <property type="term" value="F:cysteine-type peptidase activity"/>
    <property type="evidence" value="ECO:0007669"/>
    <property type="project" value="InterPro"/>
</dbReference>
<evidence type="ECO:0000313" key="4">
    <source>
        <dbReference type="EMBL" id="KAK4337300.1"/>
    </source>
</evidence>
<keyword evidence="2" id="KW-1015">Disulfide bond</keyword>
<dbReference type="InterPro" id="IPR039417">
    <property type="entry name" value="Peptidase_C1A_papain-like"/>
</dbReference>
<dbReference type="Gene3D" id="3.90.70.10">
    <property type="entry name" value="Cysteine proteinases"/>
    <property type="match status" value="2"/>
</dbReference>
<dbReference type="PROSITE" id="PS00139">
    <property type="entry name" value="THIOL_PROTEASE_CYS"/>
    <property type="match status" value="1"/>
</dbReference>
<dbReference type="Proteomes" id="UP001291623">
    <property type="component" value="Unassembled WGS sequence"/>
</dbReference>
<sequence length="187" mass="20725">MLPHEFVSKMNGFKPELRQFNGTMHLPAKNVVIPVELDWRTEGYVTEVKDQGACGSCWAFSADNKCRYKKENKGADDIGSVLIPSEDEEALLEALATEGPISIAIDASQRSFQLYSGGVYDEKRCSSTELDHGVLLVGYGVDEMSGKKYWLVKNSWGKSWGEKGYIKMVRGKNNQCGVATSASYPRV</sequence>
<dbReference type="PANTHER" id="PTHR12411">
    <property type="entry name" value="CYSTEINE PROTEASE FAMILY C1-RELATED"/>
    <property type="match status" value="1"/>
</dbReference>
<dbReference type="InterPro" id="IPR000668">
    <property type="entry name" value="Peptidase_C1A_C"/>
</dbReference>
<dbReference type="CDD" id="cd02248">
    <property type="entry name" value="Peptidase_C1A"/>
    <property type="match status" value="1"/>
</dbReference>
<dbReference type="PROSITE" id="PS00640">
    <property type="entry name" value="THIOL_PROTEASE_ASN"/>
    <property type="match status" value="1"/>
</dbReference>
<feature type="domain" description="Peptidase C1A papain C-terminal" evidence="3">
    <location>
        <begin position="33"/>
        <end position="186"/>
    </location>
</feature>
<proteinExistence type="inferred from homology"/>
<evidence type="ECO:0000256" key="1">
    <source>
        <dbReference type="ARBA" id="ARBA00008455"/>
    </source>
</evidence>
<comment type="caution">
    <text evidence="4">The sequence shown here is derived from an EMBL/GenBank/DDBJ whole genome shotgun (WGS) entry which is preliminary data.</text>
</comment>
<dbReference type="SUPFAM" id="SSF54001">
    <property type="entry name" value="Cysteine proteinases"/>
    <property type="match status" value="1"/>
</dbReference>
<dbReference type="PRINTS" id="PR00705">
    <property type="entry name" value="PAPAIN"/>
</dbReference>
<reference evidence="4" key="1">
    <citation type="submission" date="2023-12" db="EMBL/GenBank/DDBJ databases">
        <title>Genome assembly of Anisodus tanguticus.</title>
        <authorList>
            <person name="Wang Y.-J."/>
        </authorList>
    </citation>
    <scope>NUCLEOTIDE SEQUENCE</scope>
    <source>
        <strain evidence="4">KB-2021</strain>
        <tissue evidence="4">Leaf</tissue>
    </source>
</reference>
<dbReference type="InterPro" id="IPR025661">
    <property type="entry name" value="Pept_asp_AS"/>
</dbReference>
<evidence type="ECO:0000256" key="2">
    <source>
        <dbReference type="ARBA" id="ARBA00023157"/>
    </source>
</evidence>
<dbReference type="InterPro" id="IPR025660">
    <property type="entry name" value="Pept_his_AS"/>
</dbReference>